<keyword evidence="2" id="KW-1185">Reference proteome</keyword>
<evidence type="ECO:0000313" key="2">
    <source>
        <dbReference type="Proteomes" id="UP001138768"/>
    </source>
</evidence>
<dbReference type="AlphaFoldDB" id="A0A9X1B660"/>
<reference evidence="1 2" key="1">
    <citation type="journal article" date="2020" name="Microorganisms">
        <title>Osmotic Adaptation and Compatible Solute Biosynthesis of Phototrophic Bacteria as Revealed from Genome Analyses.</title>
        <authorList>
            <person name="Imhoff J.F."/>
            <person name="Rahn T."/>
            <person name="Kunzel S."/>
            <person name="Keller A."/>
            <person name="Neulinger S.C."/>
        </authorList>
    </citation>
    <scope>NUCLEOTIDE SEQUENCE [LARGE SCALE GENOMIC DNA]</scope>
    <source>
        <strain evidence="1 2">DSM 25653</strain>
    </source>
</reference>
<protein>
    <submittedName>
        <fullName evidence="1">Uncharacterized protein</fullName>
    </submittedName>
</protein>
<gene>
    <name evidence="1" type="ORF">CKO42_22550</name>
</gene>
<sequence length="60" mass="6814">MQAYLSTLQEEFRRSLAESLRRSGYPEQVEQDQQDLAASQTAVFTFVVDGSRRCSPNSPM</sequence>
<evidence type="ECO:0000313" key="1">
    <source>
        <dbReference type="EMBL" id="MBK1621148.1"/>
    </source>
</evidence>
<proteinExistence type="predicted"/>
<name>A0A9X1B660_9GAMM</name>
<comment type="caution">
    <text evidence="1">The sequence shown here is derived from an EMBL/GenBank/DDBJ whole genome shotgun (WGS) entry which is preliminary data.</text>
</comment>
<dbReference type="Proteomes" id="UP001138768">
    <property type="component" value="Unassembled WGS sequence"/>
</dbReference>
<organism evidence="1 2">
    <name type="scientific">Lamprobacter modestohalophilus</name>
    <dbReference type="NCBI Taxonomy" id="1064514"/>
    <lineage>
        <taxon>Bacteria</taxon>
        <taxon>Pseudomonadati</taxon>
        <taxon>Pseudomonadota</taxon>
        <taxon>Gammaproteobacteria</taxon>
        <taxon>Chromatiales</taxon>
        <taxon>Chromatiaceae</taxon>
        <taxon>Lamprobacter</taxon>
    </lineage>
</organism>
<accession>A0A9X1B660</accession>
<dbReference type="EMBL" id="NRRY01000060">
    <property type="protein sequence ID" value="MBK1621148.1"/>
    <property type="molecule type" value="Genomic_DNA"/>
</dbReference>